<dbReference type="FunFam" id="2.60.260.20:FF:000009">
    <property type="entry name" value="Putative Mitochondrial DnaJ chaperone"/>
    <property type="match status" value="1"/>
</dbReference>
<dbReference type="CDD" id="cd10719">
    <property type="entry name" value="DnaJ_zf"/>
    <property type="match status" value="1"/>
</dbReference>
<keyword evidence="5" id="KW-0677">Repeat</keyword>
<evidence type="ECO:0000256" key="2">
    <source>
        <dbReference type="ARBA" id="ARBA00022528"/>
    </source>
</evidence>
<dbReference type="Pfam" id="PF01556">
    <property type="entry name" value="DnaJ_C"/>
    <property type="match status" value="1"/>
</dbReference>
<dbReference type="EMBL" id="DF237415">
    <property type="protein sequence ID" value="GAQ88875.1"/>
    <property type="molecule type" value="Genomic_DNA"/>
</dbReference>
<dbReference type="NCBIfam" id="TIGR02349">
    <property type="entry name" value="DnaJ_bact"/>
    <property type="match status" value="1"/>
</dbReference>
<dbReference type="CDD" id="cd06257">
    <property type="entry name" value="DnaJ"/>
    <property type="match status" value="1"/>
</dbReference>
<evidence type="ECO:0000313" key="16">
    <source>
        <dbReference type="Proteomes" id="UP000054558"/>
    </source>
</evidence>
<dbReference type="PRINTS" id="PR00625">
    <property type="entry name" value="JDOMAIN"/>
</dbReference>
<comment type="subcellular location">
    <subcellularLocation>
        <location evidence="1">Plastid</location>
        <location evidence="1">Chloroplast</location>
    </subcellularLocation>
</comment>
<evidence type="ECO:0000256" key="7">
    <source>
        <dbReference type="ARBA" id="ARBA00022833"/>
    </source>
</evidence>
<dbReference type="SUPFAM" id="SSF46565">
    <property type="entry name" value="Chaperone J-domain"/>
    <property type="match status" value="1"/>
</dbReference>
<feature type="domain" description="CR-type" evidence="14">
    <location>
        <begin position="222"/>
        <end position="303"/>
    </location>
</feature>
<dbReference type="Pfam" id="PF00684">
    <property type="entry name" value="DnaJ_CXXCXGXG"/>
    <property type="match status" value="1"/>
</dbReference>
<dbReference type="PROSITE" id="PS50076">
    <property type="entry name" value="DNAJ_2"/>
    <property type="match status" value="1"/>
</dbReference>
<dbReference type="InterPro" id="IPR036869">
    <property type="entry name" value="J_dom_sf"/>
</dbReference>
<dbReference type="GO" id="GO:0009408">
    <property type="term" value="P:response to heat"/>
    <property type="evidence" value="ECO:0007669"/>
    <property type="project" value="InterPro"/>
</dbReference>
<evidence type="ECO:0000259" key="13">
    <source>
        <dbReference type="PROSITE" id="PS50076"/>
    </source>
</evidence>
<comment type="similarity">
    <text evidence="10">Belongs to the DnaJ family.</text>
</comment>
<dbReference type="PANTHER" id="PTHR43096">
    <property type="entry name" value="DNAJ HOMOLOG 1, MITOCHONDRIAL-RELATED"/>
    <property type="match status" value="1"/>
</dbReference>
<evidence type="ECO:0000256" key="9">
    <source>
        <dbReference type="ARBA" id="ARBA00023186"/>
    </source>
</evidence>
<dbReference type="GO" id="GO:0005737">
    <property type="term" value="C:cytoplasm"/>
    <property type="evidence" value="ECO:0000318"/>
    <property type="project" value="GO_Central"/>
</dbReference>
<dbReference type="InterPro" id="IPR002939">
    <property type="entry name" value="DnaJ_C"/>
</dbReference>
<dbReference type="SUPFAM" id="SSF49493">
    <property type="entry name" value="HSP40/DnaJ peptide-binding domain"/>
    <property type="match status" value="2"/>
</dbReference>
<keyword evidence="3" id="KW-0934">Plastid</keyword>
<dbReference type="GO" id="GO:0031072">
    <property type="term" value="F:heat shock protein binding"/>
    <property type="evidence" value="ECO:0007669"/>
    <property type="project" value="InterPro"/>
</dbReference>
<evidence type="ECO:0000256" key="11">
    <source>
        <dbReference type="PROSITE-ProRule" id="PRU00546"/>
    </source>
</evidence>
<feature type="domain" description="J" evidence="13">
    <location>
        <begin position="95"/>
        <end position="159"/>
    </location>
</feature>
<dbReference type="FunFam" id="1.10.287.110:FF:000037">
    <property type="entry name" value="Chaperone protein dnaJ A6 chloroplastic"/>
    <property type="match status" value="1"/>
</dbReference>
<keyword evidence="15" id="KW-0346">Stress response</keyword>
<organism evidence="15 16">
    <name type="scientific">Klebsormidium nitens</name>
    <name type="common">Green alga</name>
    <name type="synonym">Ulothrix nitens</name>
    <dbReference type="NCBI Taxonomy" id="105231"/>
    <lineage>
        <taxon>Eukaryota</taxon>
        <taxon>Viridiplantae</taxon>
        <taxon>Streptophyta</taxon>
        <taxon>Klebsormidiophyceae</taxon>
        <taxon>Klebsormidiales</taxon>
        <taxon>Klebsormidiaceae</taxon>
        <taxon>Klebsormidium</taxon>
    </lineage>
</organism>
<dbReference type="PROSITE" id="PS51188">
    <property type="entry name" value="ZF_CR"/>
    <property type="match status" value="1"/>
</dbReference>
<evidence type="ECO:0000256" key="4">
    <source>
        <dbReference type="ARBA" id="ARBA00022723"/>
    </source>
</evidence>
<dbReference type="STRING" id="105231.A0A1Y1ID41"/>
<keyword evidence="6 11" id="KW-0863">Zinc-finger</keyword>
<dbReference type="InterPro" id="IPR012724">
    <property type="entry name" value="DnaJ"/>
</dbReference>
<dbReference type="OMA" id="MATDYYA"/>
<dbReference type="Pfam" id="PF00226">
    <property type="entry name" value="DnaJ"/>
    <property type="match status" value="1"/>
</dbReference>
<dbReference type="SMART" id="SM00271">
    <property type="entry name" value="DnaJ"/>
    <property type="match status" value="1"/>
</dbReference>
<feature type="zinc finger region" description="CR-type" evidence="11">
    <location>
        <begin position="222"/>
        <end position="303"/>
    </location>
</feature>
<dbReference type="InterPro" id="IPR036410">
    <property type="entry name" value="HSP_DnaJ_Cys-rich_dom_sf"/>
</dbReference>
<evidence type="ECO:0000256" key="5">
    <source>
        <dbReference type="ARBA" id="ARBA00022737"/>
    </source>
</evidence>
<evidence type="ECO:0000313" key="15">
    <source>
        <dbReference type="EMBL" id="GAQ88875.1"/>
    </source>
</evidence>
<dbReference type="InterPro" id="IPR001623">
    <property type="entry name" value="DnaJ_domain"/>
</dbReference>
<dbReference type="Gene3D" id="1.10.287.110">
    <property type="entry name" value="DnaJ domain"/>
    <property type="match status" value="1"/>
</dbReference>
<dbReference type="GO" id="GO:0008270">
    <property type="term" value="F:zinc ion binding"/>
    <property type="evidence" value="ECO:0007669"/>
    <property type="project" value="UniProtKB-KW"/>
</dbReference>
<evidence type="ECO:0000256" key="3">
    <source>
        <dbReference type="ARBA" id="ARBA00022640"/>
    </source>
</evidence>
<evidence type="ECO:0000256" key="1">
    <source>
        <dbReference type="ARBA" id="ARBA00004229"/>
    </source>
</evidence>
<dbReference type="Proteomes" id="UP000054558">
    <property type="component" value="Unassembled WGS sequence"/>
</dbReference>
<proteinExistence type="inferred from homology"/>
<accession>A0A1Y1ID41</accession>
<dbReference type="Gene3D" id="2.60.260.20">
    <property type="entry name" value="Urease metallochaperone UreE, N-terminal domain"/>
    <property type="match status" value="2"/>
</dbReference>
<evidence type="ECO:0000256" key="12">
    <source>
        <dbReference type="SAM" id="MobiDB-lite"/>
    </source>
</evidence>
<evidence type="ECO:0000256" key="8">
    <source>
        <dbReference type="ARBA" id="ARBA00022946"/>
    </source>
</evidence>
<dbReference type="InterPro" id="IPR018253">
    <property type="entry name" value="DnaJ_domain_CS"/>
</dbReference>
<evidence type="ECO:0000256" key="10">
    <source>
        <dbReference type="ARBA" id="ARBA00061004"/>
    </source>
</evidence>
<dbReference type="OrthoDB" id="10256793at2759"/>
<dbReference type="FunFam" id="2.60.260.20:FF:000005">
    <property type="entry name" value="Chaperone protein dnaJ 1, mitochondrial"/>
    <property type="match status" value="1"/>
</dbReference>
<keyword evidence="16" id="KW-1185">Reference proteome</keyword>
<dbReference type="FunFam" id="2.10.230.10:FF:000002">
    <property type="entry name" value="Molecular chaperone DnaJ"/>
    <property type="match status" value="1"/>
</dbReference>
<gene>
    <name evidence="15" type="ORF">KFL_004660070</name>
</gene>
<dbReference type="GO" id="GO:0009507">
    <property type="term" value="C:chloroplast"/>
    <property type="evidence" value="ECO:0007669"/>
    <property type="project" value="UniProtKB-SubCell"/>
</dbReference>
<dbReference type="GO" id="GO:0042026">
    <property type="term" value="P:protein refolding"/>
    <property type="evidence" value="ECO:0000318"/>
    <property type="project" value="GO_Central"/>
</dbReference>
<keyword evidence="8" id="KW-0809">Transit peptide</keyword>
<dbReference type="NCBIfam" id="NF008035">
    <property type="entry name" value="PRK10767.1"/>
    <property type="match status" value="1"/>
</dbReference>
<keyword evidence="4 11" id="KW-0479">Metal-binding</keyword>
<reference evidence="15 16" key="1">
    <citation type="journal article" date="2014" name="Nat. Commun.">
        <title>Klebsormidium flaccidum genome reveals primary factors for plant terrestrial adaptation.</title>
        <authorList>
            <person name="Hori K."/>
            <person name="Maruyama F."/>
            <person name="Fujisawa T."/>
            <person name="Togashi T."/>
            <person name="Yamamoto N."/>
            <person name="Seo M."/>
            <person name="Sato S."/>
            <person name="Yamada T."/>
            <person name="Mori H."/>
            <person name="Tajima N."/>
            <person name="Moriyama T."/>
            <person name="Ikeuchi M."/>
            <person name="Watanabe M."/>
            <person name="Wada H."/>
            <person name="Kobayashi K."/>
            <person name="Saito M."/>
            <person name="Masuda T."/>
            <person name="Sasaki-Sekimoto Y."/>
            <person name="Mashiguchi K."/>
            <person name="Awai K."/>
            <person name="Shimojima M."/>
            <person name="Masuda S."/>
            <person name="Iwai M."/>
            <person name="Nobusawa T."/>
            <person name="Narise T."/>
            <person name="Kondo S."/>
            <person name="Saito H."/>
            <person name="Sato R."/>
            <person name="Murakawa M."/>
            <person name="Ihara Y."/>
            <person name="Oshima-Yamada Y."/>
            <person name="Ohtaka K."/>
            <person name="Satoh M."/>
            <person name="Sonobe K."/>
            <person name="Ishii M."/>
            <person name="Ohtani R."/>
            <person name="Kanamori-Sato M."/>
            <person name="Honoki R."/>
            <person name="Miyazaki D."/>
            <person name="Mochizuki H."/>
            <person name="Umetsu J."/>
            <person name="Higashi K."/>
            <person name="Shibata D."/>
            <person name="Kamiya Y."/>
            <person name="Sato N."/>
            <person name="Nakamura Y."/>
            <person name="Tabata S."/>
            <person name="Ida S."/>
            <person name="Kurokawa K."/>
            <person name="Ohta H."/>
        </authorList>
    </citation>
    <scope>NUCLEOTIDE SEQUENCE [LARGE SCALE GENOMIC DNA]</scope>
    <source>
        <strain evidence="15 16">NIES-2285</strain>
    </source>
</reference>
<dbReference type="CDD" id="cd10747">
    <property type="entry name" value="DnaJ_C"/>
    <property type="match status" value="1"/>
</dbReference>
<dbReference type="HAMAP" id="MF_01152">
    <property type="entry name" value="DnaJ"/>
    <property type="match status" value="1"/>
</dbReference>
<feature type="region of interest" description="Disordered" evidence="12">
    <location>
        <begin position="65"/>
        <end position="87"/>
    </location>
</feature>
<keyword evidence="9" id="KW-0143">Chaperone</keyword>
<evidence type="ECO:0000256" key="6">
    <source>
        <dbReference type="ARBA" id="ARBA00022771"/>
    </source>
</evidence>
<dbReference type="AlphaFoldDB" id="A0A1Y1ID41"/>
<keyword evidence="2" id="KW-0150">Chloroplast</keyword>
<sequence length="449" mass="47844">MASSTACVHSISGLSFGTGFGNAAEHSRRELYAERRLAPRCQPLPAATPASCRLASSCSSFGGGSTPLRWQAPPRSSSQHGRHRGRRLSVRAAKDYYEELGVSKTAEKAEIKSAYRRLARKYHPDVNKEKGAEERFKAISNAYEVLSDDEKRGIYDKFGEAGLKGGAGGGPGMDFESPFDIFETFFGGGMGGRGRGGARAGPTMGDDERLDITIDFKDAVFGTTKDVDVSRLEVCATCSGSGAKPGTTPRTCATCGGQGQVMSVAQTPLGNFQQVSTCPTCSGSGEQVDPCGTCSGDGRVRRKKSLSLKIPAGVDTDSRLRVRGEGNAGRKGGPAGDLYVFIRVKADPELRRDGSNVLVSAKISYLDAILGTTVKVKTVDGPVELKIPAGTQPATTLVMSKRGIPQLNQPSLRGDQLVRVQVEIPKRLSPEERKLVEELRDINKVAVAR</sequence>
<dbReference type="PROSITE" id="PS00636">
    <property type="entry name" value="DNAJ_1"/>
    <property type="match status" value="1"/>
</dbReference>
<dbReference type="GO" id="GO:0051082">
    <property type="term" value="F:unfolded protein binding"/>
    <property type="evidence" value="ECO:0000318"/>
    <property type="project" value="GO_Central"/>
</dbReference>
<keyword evidence="7 11" id="KW-0862">Zinc</keyword>
<dbReference type="GO" id="GO:0005524">
    <property type="term" value="F:ATP binding"/>
    <property type="evidence" value="ECO:0007669"/>
    <property type="project" value="InterPro"/>
</dbReference>
<name>A0A1Y1ID41_KLENI</name>
<dbReference type="Gene3D" id="2.10.230.10">
    <property type="entry name" value="Heat shock protein DnaJ, cysteine-rich domain"/>
    <property type="match status" value="1"/>
</dbReference>
<dbReference type="PANTHER" id="PTHR43096:SF10">
    <property type="entry name" value="CHAPERONE PROTEIN DNAJ A6, CHLOROPLASTIC"/>
    <property type="match status" value="1"/>
</dbReference>
<protein>
    <submittedName>
        <fullName evidence="15">DnaJ heat shock family protein</fullName>
    </submittedName>
</protein>
<dbReference type="InterPro" id="IPR001305">
    <property type="entry name" value="HSP_DnaJ_Cys-rich_dom"/>
</dbReference>
<dbReference type="SUPFAM" id="SSF57938">
    <property type="entry name" value="DnaJ/Hsp40 cysteine-rich domain"/>
    <property type="match status" value="1"/>
</dbReference>
<dbReference type="InterPro" id="IPR008971">
    <property type="entry name" value="HSP40/DnaJ_pept-bd"/>
</dbReference>
<evidence type="ECO:0000259" key="14">
    <source>
        <dbReference type="PROSITE" id="PS51188"/>
    </source>
</evidence>